<dbReference type="EMBL" id="JBEOZY010000090">
    <property type="protein sequence ID" value="MER6169599.1"/>
    <property type="molecule type" value="Genomic_DNA"/>
</dbReference>
<feature type="non-terminal residue" evidence="2">
    <location>
        <position position="1582"/>
    </location>
</feature>
<evidence type="ECO:0000256" key="1">
    <source>
        <dbReference type="SAM" id="MobiDB-lite"/>
    </source>
</evidence>
<feature type="compositionally biased region" description="Basic and acidic residues" evidence="1">
    <location>
        <begin position="76"/>
        <end position="86"/>
    </location>
</feature>
<comment type="caution">
    <text evidence="2">The sequence shown here is derived from an EMBL/GenBank/DDBJ whole genome shotgun (WGS) entry which is preliminary data.</text>
</comment>
<keyword evidence="3" id="KW-1185">Reference proteome</keyword>
<proteinExistence type="predicted"/>
<protein>
    <recommendedName>
        <fullName evidence="4">Lonely Cys domain-containing protein</fullName>
    </recommendedName>
</protein>
<feature type="region of interest" description="Disordered" evidence="1">
    <location>
        <begin position="531"/>
        <end position="607"/>
    </location>
</feature>
<feature type="region of interest" description="Disordered" evidence="1">
    <location>
        <begin position="1"/>
        <end position="114"/>
    </location>
</feature>
<accession>A0ABV1T6K3</accession>
<feature type="region of interest" description="Disordered" evidence="1">
    <location>
        <begin position="1280"/>
        <end position="1378"/>
    </location>
</feature>
<sequence length="1582" mass="169111">MGTRDGGEYWAAALPLATPESERAGSLFSERADSPFSERAGSLFSERAGSLFSEPEGAGSPMTVGSPGEPMAVDSPEGHGAADRAESPALALPGAASGAAPALSGAGSQQPSEVVEITDPVELTLLGLGPWAQYPWHGQPSDRSFGIGRAGIHNLDAGQEKTFFEALRAEHDTDLTVGDVLRRVHRILQDARPGRRIAVHPDDVIALHQRYHRQIPDYTTQPVPEQATPPASSVSRATVPPAQWLDEAPEDERTMALTVGEYVAEHSGMRRITKWKREVALPSGRVRKIKHWIGTVRAGTVPLHPATVRYLEALSFFTAEQLATARERSKNAPSITVPSEHLLDGIPDDERILALALKDYVMLTGGVADVTAWGHEVTLSTGRKRVSAWLKSLRAGYTTVGEKTVDYLKGLSMLSEADLAKVKRVADVVPPPVELLDGAPAHERTAALLSAEYMVQHRGDHGLLRAQQRFDFSDGRPWILGSWVNAVRTGQLAVSRETFSYLERLPFFFRPGAAVKARIVGAPSAAVASTSSQGDLARSAGSSVPPGVTVSALQAPGNREGADAEAQTARTGRAGAVPAFSAPPGDWRMPASGSGSGSGWGQGPAPAPADDPHVIAGVGSVPQWQWISQGVVQRGADYRVTGQGRRPAPITRLVADRHGWNTGKPPAAVPADVPAGEVPWSGSPTAPFFVAAHRAPGGVDVPTRDGIRTMTTEQFADHVAEVTRAVHPRGPIVLLVAYAAADGEYLPRMVAARTGRTVWATDGSLALRPQQMDPRLAGSGPATWIVLSRADEAAAWPRWLPSSPAMLAGNTDGGPQHEIHTAKGPLRASELSSRTLVDERGAHLGRAMFDVADWAARSSIFRAMGRHTTWAVGHPLGSDHLAHIQNADSFPLPWAGSGRPTPYFFAAHGFPNTVLANDIWQRGRPLDGEALGQVLKRRPSLQLDRSREIVLFVCFGASPAADGRSTAQQVADITGRTVHAADGIVAFDPVEEESLVESGRSWYTFRPGRPPQAMPYQQPVSRRQQYSAAPTMGRYFTDQPDAGDGVPSPASPSRAGDRPWTVTDPYPVQADDTPGHQESFFRAFAQALPHAGHPQLFGELAAAQVGEAAGELRSFFTRQLGTEGTRELTDGLDSLSFGVVSPDELRRAGIRFAPGSPQEREFGLSGRLPFGHRLPPEQSAALAAELLRRPATDYRLAWHSTTAELLPALAAKLLDMRVSVVDGTGRVEEYGADDTVPDQPHVVLRRNGTHFAPAEPGDFSAQLSDSPDQILFPDQMLLPDQEVSPDQVPSPERVPPADQTPAPDPDSSPGPEEAGEEADTAPHPAVPVPPREPDGTAFMLRGGDLLIGPDGTEYTLTPPQDDNGGDRDSDDERDGSGNGFWAALARHFAPREINPVSRVVGRRLPEGAALDPDTPFPYDVLLWAGVDSTPEARRTAPPGLAPNRLTDEQREQYRTNGGRLPDGVDLRPRQRRDLIKAQLFLGAHWSEATAATAAQVAADSFGAEIVVVDEDGTHRSYRPAESRSVEKVTLVRRGSRYVLATARDTSPEAPRNAPVDAAPDADLVRALGAFAADEGGGTVDKG</sequence>
<reference evidence="2 3" key="1">
    <citation type="submission" date="2024-06" db="EMBL/GenBank/DDBJ databases">
        <title>The Natural Products Discovery Center: Release of the First 8490 Sequenced Strains for Exploring Actinobacteria Biosynthetic Diversity.</title>
        <authorList>
            <person name="Kalkreuter E."/>
            <person name="Kautsar S.A."/>
            <person name="Yang D."/>
            <person name="Bader C.D."/>
            <person name="Teijaro C.N."/>
            <person name="Fluegel L."/>
            <person name="Davis C.M."/>
            <person name="Simpson J.R."/>
            <person name="Lauterbach L."/>
            <person name="Steele A.D."/>
            <person name="Gui C."/>
            <person name="Meng S."/>
            <person name="Li G."/>
            <person name="Viehrig K."/>
            <person name="Ye F."/>
            <person name="Su P."/>
            <person name="Kiefer A.F."/>
            <person name="Nichols A."/>
            <person name="Cepeda A.J."/>
            <person name="Yan W."/>
            <person name="Fan B."/>
            <person name="Jiang Y."/>
            <person name="Adhikari A."/>
            <person name="Zheng C.-J."/>
            <person name="Schuster L."/>
            <person name="Cowan T.M."/>
            <person name="Smanski M.J."/>
            <person name="Chevrette M.G."/>
            <person name="De Carvalho L.P.S."/>
            <person name="Shen B."/>
        </authorList>
    </citation>
    <scope>NUCLEOTIDE SEQUENCE [LARGE SCALE GENOMIC DNA]</scope>
    <source>
        <strain evidence="2 3">NPDC001615</strain>
    </source>
</reference>
<evidence type="ECO:0000313" key="3">
    <source>
        <dbReference type="Proteomes" id="UP001496720"/>
    </source>
</evidence>
<feature type="compositionally biased region" description="Low complexity" evidence="1">
    <location>
        <begin position="87"/>
        <end position="108"/>
    </location>
</feature>
<feature type="region of interest" description="Disordered" evidence="1">
    <location>
        <begin position="1033"/>
        <end position="1075"/>
    </location>
</feature>
<evidence type="ECO:0008006" key="4">
    <source>
        <dbReference type="Google" id="ProtNLM"/>
    </source>
</evidence>
<dbReference type="RefSeq" id="WP_352150728.1">
    <property type="nucleotide sequence ID" value="NZ_JBEOZY010000090.1"/>
</dbReference>
<organism evidence="2 3">
    <name type="scientific">Streptomyces violaceorubidus</name>
    <dbReference type="NCBI Taxonomy" id="284042"/>
    <lineage>
        <taxon>Bacteria</taxon>
        <taxon>Bacillati</taxon>
        <taxon>Actinomycetota</taxon>
        <taxon>Actinomycetes</taxon>
        <taxon>Kitasatosporales</taxon>
        <taxon>Streptomycetaceae</taxon>
        <taxon>Streptomyces</taxon>
    </lineage>
</organism>
<evidence type="ECO:0000313" key="2">
    <source>
        <dbReference type="EMBL" id="MER6169599.1"/>
    </source>
</evidence>
<dbReference type="Proteomes" id="UP001496720">
    <property type="component" value="Unassembled WGS sequence"/>
</dbReference>
<name>A0ABV1T6K3_9ACTN</name>
<gene>
    <name evidence="2" type="ORF">ABT188_34560</name>
</gene>